<protein>
    <submittedName>
        <fullName evidence="1">Uncharacterized protein</fullName>
    </submittedName>
</protein>
<organism evidence="1 2">
    <name type="scientific">Xylella taiwanensis</name>
    <dbReference type="NCBI Taxonomy" id="1444770"/>
    <lineage>
        <taxon>Bacteria</taxon>
        <taxon>Pseudomonadati</taxon>
        <taxon>Pseudomonadota</taxon>
        <taxon>Gammaproteobacteria</taxon>
        <taxon>Lysobacterales</taxon>
        <taxon>Lysobacteraceae</taxon>
        <taxon>Xylella</taxon>
    </lineage>
</organism>
<dbReference type="AlphaFoldDB" id="Z9JHE8"/>
<evidence type="ECO:0000313" key="2">
    <source>
        <dbReference type="Proteomes" id="UP000020406"/>
    </source>
</evidence>
<dbReference type="PATRIC" id="fig|1444770.3.peg.2868"/>
<gene>
    <name evidence="1" type="ORF">AF72_12165</name>
</gene>
<name>Z9JHE8_9GAMM</name>
<dbReference type="EMBL" id="JDSQ01000028">
    <property type="protein sequence ID" value="EWS77172.1"/>
    <property type="molecule type" value="Genomic_DNA"/>
</dbReference>
<sequence>MQVITKLAIIILHRMKLKNKIIILGSCHRRITAEYQKKVSKAIDGATMLTTSTKDQYASEKRCIRHFYFMNSKVLRNFPH</sequence>
<reference evidence="1 2" key="1">
    <citation type="journal article" date="2014" name="Genome Announc.">
        <title>Draft Genome Sequence of Xylella fastidiosa Pear Leaf Scorch Strain in Taiwan.</title>
        <authorList>
            <person name="Su C.C."/>
            <person name="Deng W.L."/>
            <person name="Jan F.J."/>
            <person name="Chang C.J."/>
            <person name="Huang H."/>
            <person name="Chen J."/>
        </authorList>
    </citation>
    <scope>NUCLEOTIDE SEQUENCE [LARGE SCALE GENOMIC DNA]</scope>
    <source>
        <strain evidence="1 2">PLS229</strain>
    </source>
</reference>
<dbReference type="KEGG" id="xtw:AB672_04000"/>
<accession>Z9JHE8</accession>
<proteinExistence type="predicted"/>
<comment type="caution">
    <text evidence="1">The sequence shown here is derived from an EMBL/GenBank/DDBJ whole genome shotgun (WGS) entry which is preliminary data.</text>
</comment>
<dbReference type="Proteomes" id="UP000020406">
    <property type="component" value="Unassembled WGS sequence"/>
</dbReference>
<evidence type="ECO:0000313" key="1">
    <source>
        <dbReference type="EMBL" id="EWS77172.1"/>
    </source>
</evidence>